<dbReference type="EMBL" id="CM000884">
    <property type="protein sequence ID" value="KQJ81931.2"/>
    <property type="molecule type" value="Genomic_DNA"/>
</dbReference>
<keyword evidence="7" id="KW-1185">Reference proteome</keyword>
<sequence length="338" mass="37985">MHISVSQFLALSGASLVISWLVHWVYKWMNPSCNSPGSMGYPIVGETLEFLKGSPSLDIPDYFNQRMKRYGPVFKTSVLGQPAVVSTDAAVNRYILQQEGGLFRVGYPAALNKIFGEKSIQAFEGATHKFIRRAAFSMFGLENLKESLLPEMESAVRERLAYWATKPSVDVRHGAPDILFDLVCNKCFGFNSTKSRQLRKSFDTLFNGLLSFPTYLPGTAFYRSMQARKDVDKMMRDAFAERLRTPGKKHGDLLDQIVEQLQGEEPLITESFAVDMASTLLFASVFTLSGTTAMAFKSLHDNPQVVHALQIPILTQRENEDMLKNRKDKVSSGLTWEE</sequence>
<dbReference type="Gene3D" id="1.10.630.10">
    <property type="entry name" value="Cytochrome P450"/>
    <property type="match status" value="1"/>
</dbReference>
<accession>A0A0Q3H1L3</accession>
<dbReference type="GO" id="GO:0004497">
    <property type="term" value="F:monooxygenase activity"/>
    <property type="evidence" value="ECO:0000318"/>
    <property type="project" value="GO_Central"/>
</dbReference>
<dbReference type="GO" id="GO:0010268">
    <property type="term" value="P:brassinosteroid homeostasis"/>
    <property type="evidence" value="ECO:0000318"/>
    <property type="project" value="GO_Central"/>
</dbReference>
<dbReference type="InParanoid" id="A0A0Q3H1L3"/>
<gene>
    <name evidence="5" type="ORF">BRADI_5g03889v3</name>
</gene>
<keyword evidence="3" id="KW-0408">Iron</keyword>
<dbReference type="SUPFAM" id="SSF48264">
    <property type="entry name" value="Cytochrome P450"/>
    <property type="match status" value="1"/>
</dbReference>
<dbReference type="EnsemblPlants" id="KQJ81931">
    <property type="protein sequence ID" value="KQJ81931"/>
    <property type="gene ID" value="BRADI_5g03889v3"/>
</dbReference>
<comment type="pathway">
    <text evidence="4">Plant hormone biosynthesis.</text>
</comment>
<dbReference type="PANTHER" id="PTHR24286:SF234">
    <property type="entry name" value="CYTOCHROME P450 FAMILY PROTEIN, EXPRESSED"/>
    <property type="match status" value="1"/>
</dbReference>
<evidence type="ECO:0000313" key="7">
    <source>
        <dbReference type="Proteomes" id="UP000008810"/>
    </source>
</evidence>
<evidence type="ECO:0008006" key="8">
    <source>
        <dbReference type="Google" id="ProtNLM"/>
    </source>
</evidence>
<dbReference type="Gramene" id="KQJ81931">
    <property type="protein sequence ID" value="KQJ81931"/>
    <property type="gene ID" value="BRADI_5g03889v3"/>
</dbReference>
<evidence type="ECO:0000256" key="4">
    <source>
        <dbReference type="ARBA" id="ARBA00029441"/>
    </source>
</evidence>
<dbReference type="Pfam" id="PF00067">
    <property type="entry name" value="p450"/>
    <property type="match status" value="1"/>
</dbReference>
<comment type="pathway">
    <text evidence="1">Hormone biosynthesis.</text>
</comment>
<dbReference type="GO" id="GO:0005506">
    <property type="term" value="F:iron ion binding"/>
    <property type="evidence" value="ECO:0007669"/>
    <property type="project" value="InterPro"/>
</dbReference>
<dbReference type="GO" id="GO:0020037">
    <property type="term" value="F:heme binding"/>
    <property type="evidence" value="ECO:0007669"/>
    <property type="project" value="InterPro"/>
</dbReference>
<organism evidence="5">
    <name type="scientific">Brachypodium distachyon</name>
    <name type="common">Purple false brome</name>
    <name type="synonym">Trachynia distachya</name>
    <dbReference type="NCBI Taxonomy" id="15368"/>
    <lineage>
        <taxon>Eukaryota</taxon>
        <taxon>Viridiplantae</taxon>
        <taxon>Streptophyta</taxon>
        <taxon>Embryophyta</taxon>
        <taxon>Tracheophyta</taxon>
        <taxon>Spermatophyta</taxon>
        <taxon>Magnoliopsida</taxon>
        <taxon>Liliopsida</taxon>
        <taxon>Poales</taxon>
        <taxon>Poaceae</taxon>
        <taxon>BOP clade</taxon>
        <taxon>Pooideae</taxon>
        <taxon>Stipodae</taxon>
        <taxon>Brachypodieae</taxon>
        <taxon>Brachypodium</taxon>
    </lineage>
</organism>
<proteinExistence type="predicted"/>
<dbReference type="AlphaFoldDB" id="A0A0Q3H1L3"/>
<dbReference type="GO" id="GO:0016132">
    <property type="term" value="P:brassinosteroid biosynthetic process"/>
    <property type="evidence" value="ECO:0000318"/>
    <property type="project" value="GO_Central"/>
</dbReference>
<dbReference type="InterPro" id="IPR001128">
    <property type="entry name" value="Cyt_P450"/>
</dbReference>
<evidence type="ECO:0000256" key="2">
    <source>
        <dbReference type="ARBA" id="ARBA00022723"/>
    </source>
</evidence>
<keyword evidence="2" id="KW-0479">Metal-binding</keyword>
<reference evidence="5" key="2">
    <citation type="submission" date="2017-06" db="EMBL/GenBank/DDBJ databases">
        <title>WGS assembly of Brachypodium distachyon.</title>
        <authorList>
            <consortium name="The International Brachypodium Initiative"/>
            <person name="Lucas S."/>
            <person name="Harmon-Smith M."/>
            <person name="Lail K."/>
            <person name="Tice H."/>
            <person name="Grimwood J."/>
            <person name="Bruce D."/>
            <person name="Barry K."/>
            <person name="Shu S."/>
            <person name="Lindquist E."/>
            <person name="Wang M."/>
            <person name="Pitluck S."/>
            <person name="Vogel J.P."/>
            <person name="Garvin D.F."/>
            <person name="Mockler T.C."/>
            <person name="Schmutz J."/>
            <person name="Rokhsar D."/>
            <person name="Bevan M.W."/>
        </authorList>
    </citation>
    <scope>NUCLEOTIDE SEQUENCE</scope>
    <source>
        <strain evidence="5">Bd21</strain>
    </source>
</reference>
<evidence type="ECO:0000256" key="1">
    <source>
        <dbReference type="ARBA" id="ARBA00004972"/>
    </source>
</evidence>
<evidence type="ECO:0000313" key="5">
    <source>
        <dbReference type="EMBL" id="KQJ81931.2"/>
    </source>
</evidence>
<evidence type="ECO:0000256" key="3">
    <source>
        <dbReference type="ARBA" id="ARBA00023004"/>
    </source>
</evidence>
<reference evidence="5 6" key="1">
    <citation type="journal article" date="2010" name="Nature">
        <title>Genome sequencing and analysis of the model grass Brachypodium distachyon.</title>
        <authorList>
            <consortium name="International Brachypodium Initiative"/>
        </authorList>
    </citation>
    <scope>NUCLEOTIDE SEQUENCE [LARGE SCALE GENOMIC DNA]</scope>
    <source>
        <strain evidence="5 6">Bd21</strain>
    </source>
</reference>
<reference evidence="6" key="3">
    <citation type="submission" date="2018-08" db="UniProtKB">
        <authorList>
            <consortium name="EnsemblPlants"/>
        </authorList>
    </citation>
    <scope>IDENTIFICATION</scope>
    <source>
        <strain evidence="6">cv. Bd21</strain>
    </source>
</reference>
<dbReference type="GO" id="GO:0016705">
    <property type="term" value="F:oxidoreductase activity, acting on paired donors, with incorporation or reduction of molecular oxygen"/>
    <property type="evidence" value="ECO:0007669"/>
    <property type="project" value="InterPro"/>
</dbReference>
<dbReference type="OrthoDB" id="1372046at2759"/>
<dbReference type="PANTHER" id="PTHR24286">
    <property type="entry name" value="CYTOCHROME P450 26"/>
    <property type="match status" value="1"/>
</dbReference>
<evidence type="ECO:0000313" key="6">
    <source>
        <dbReference type="EnsemblPlants" id="KQJ81931"/>
    </source>
</evidence>
<protein>
    <recommendedName>
        <fullName evidence="8">Cytochrome P450</fullName>
    </recommendedName>
</protein>
<name>A0A0Q3H1L3_BRADI</name>
<dbReference type="Proteomes" id="UP000008810">
    <property type="component" value="Chromosome 5"/>
</dbReference>
<dbReference type="InterPro" id="IPR036396">
    <property type="entry name" value="Cyt_P450_sf"/>
</dbReference>